<dbReference type="OrthoDB" id="9824771at2"/>
<keyword evidence="2" id="KW-1185">Reference proteome</keyword>
<name>W6A744_9MOLU</name>
<organism evidence="1 2">
    <name type="scientific">Spiroplasma culicicola AES-1</name>
    <dbReference type="NCBI Taxonomy" id="1276246"/>
    <lineage>
        <taxon>Bacteria</taxon>
        <taxon>Bacillati</taxon>
        <taxon>Mycoplasmatota</taxon>
        <taxon>Mollicutes</taxon>
        <taxon>Entomoplasmatales</taxon>
        <taxon>Spiroplasmataceae</taxon>
        <taxon>Spiroplasma</taxon>
    </lineage>
</organism>
<dbReference type="Proteomes" id="UP000019267">
    <property type="component" value="Chromosome"/>
</dbReference>
<accession>W6A744</accession>
<dbReference type="RefSeq" id="WP_025363028.1">
    <property type="nucleotide sequence ID" value="NZ_CP006681.1"/>
</dbReference>
<dbReference type="AlphaFoldDB" id="W6A744"/>
<sequence>MYYEKTCCVCNEQIDPREAWSIIKIKWLLPRREIHHNVYVQLKCIVNDLDTEDFRMSHPLFDITMFVRTKWKGEFETTLNINYNQPIYVEGKNLNEKVDHHEVDPTLNNHKIQLNFFMYFAKLTNFKEWYRNMLYFMMPILNKMLKLKEGKKAIESKFKKITKYFDFDHVYENVTGLKRIKYNYSVFERLNDEEFQKCYTNKEVDCFTFKLSSIEAIYTKVARKVTDDYKTIVAPYLEARKNAKFKPTRVRAFEM</sequence>
<dbReference type="STRING" id="1276246.SCULI_v1c04500"/>
<protein>
    <submittedName>
        <fullName evidence="1">Uncharacterized protein</fullName>
    </submittedName>
</protein>
<dbReference type="KEGG" id="scq:SCULI_v1c04500"/>
<dbReference type="PATRIC" id="fig|1276246.3.peg.449"/>
<evidence type="ECO:0000313" key="2">
    <source>
        <dbReference type="Proteomes" id="UP000019267"/>
    </source>
</evidence>
<reference evidence="1 2" key="1">
    <citation type="journal article" date="2014" name="Genome Biol. Evol.">
        <title>Molecular evolution of the substrate utilization strategies and putative virulence factors in mosquito-associated Spiroplasma species.</title>
        <authorList>
            <person name="Chang T.H."/>
            <person name="Lo W.S."/>
            <person name="Ku C."/>
            <person name="Chen L.L."/>
            <person name="Kuo C.H."/>
        </authorList>
    </citation>
    <scope>NUCLEOTIDE SEQUENCE [LARGE SCALE GENOMIC DNA]</scope>
    <source>
        <strain evidence="1">AES-1</strain>
    </source>
</reference>
<gene>
    <name evidence="1" type="ORF">SCULI_v1c04500</name>
</gene>
<dbReference type="EMBL" id="CP006681">
    <property type="protein sequence ID" value="AHI52791.1"/>
    <property type="molecule type" value="Genomic_DNA"/>
</dbReference>
<evidence type="ECO:0000313" key="1">
    <source>
        <dbReference type="EMBL" id="AHI52791.1"/>
    </source>
</evidence>
<dbReference type="HOGENOM" id="CLU_1089503_0_0_14"/>
<proteinExistence type="predicted"/>